<name>A0ABM4VGR1_COFAR</name>
<protein>
    <recommendedName>
        <fullName evidence="3">Reverse transcriptase domain-containing protein</fullName>
    </recommendedName>
</protein>
<evidence type="ECO:0000313" key="2">
    <source>
        <dbReference type="RefSeq" id="XP_071918720.1"/>
    </source>
</evidence>
<dbReference type="PANTHER" id="PTHR33116:SF84">
    <property type="entry name" value="RNA-DIRECTED DNA POLYMERASE"/>
    <property type="match status" value="1"/>
</dbReference>
<keyword evidence="1" id="KW-1185">Reference proteome</keyword>
<dbReference type="RefSeq" id="XP_071918720.1">
    <property type="nucleotide sequence ID" value="XM_072062619.1"/>
</dbReference>
<organism evidence="1 2">
    <name type="scientific">Coffea arabica</name>
    <name type="common">Arabian coffee</name>
    <dbReference type="NCBI Taxonomy" id="13443"/>
    <lineage>
        <taxon>Eukaryota</taxon>
        <taxon>Viridiplantae</taxon>
        <taxon>Streptophyta</taxon>
        <taxon>Embryophyta</taxon>
        <taxon>Tracheophyta</taxon>
        <taxon>Spermatophyta</taxon>
        <taxon>Magnoliopsida</taxon>
        <taxon>eudicotyledons</taxon>
        <taxon>Gunneridae</taxon>
        <taxon>Pentapetalae</taxon>
        <taxon>asterids</taxon>
        <taxon>lamiids</taxon>
        <taxon>Gentianales</taxon>
        <taxon>Rubiaceae</taxon>
        <taxon>Ixoroideae</taxon>
        <taxon>Gardenieae complex</taxon>
        <taxon>Bertiereae - Coffeeae clade</taxon>
        <taxon>Coffeeae</taxon>
        <taxon>Coffea</taxon>
    </lineage>
</organism>
<evidence type="ECO:0000313" key="1">
    <source>
        <dbReference type="Proteomes" id="UP001652660"/>
    </source>
</evidence>
<proteinExistence type="predicted"/>
<dbReference type="GeneID" id="140013354"/>
<evidence type="ECO:0008006" key="3">
    <source>
        <dbReference type="Google" id="ProtNLM"/>
    </source>
</evidence>
<sequence length="157" mass="17947">MEVLSRSLNKLLESQNFKCFSVPRGCPKITHLSYADDVIIFLRAHPSSLRCVMQTIGWYEKVSSQQINVQKSDFLVHDKLPAHCVAKVRRATGFVVKAFPIRYLGFPLFAGRQKSGYVMELVQLVINKVSAWRARCLLLEAAFFSLNMSYQRSRSIC</sequence>
<gene>
    <name evidence="2" type="primary">LOC140013354</name>
</gene>
<dbReference type="PANTHER" id="PTHR33116">
    <property type="entry name" value="REVERSE TRANSCRIPTASE ZINC-BINDING DOMAIN-CONTAINING PROTEIN-RELATED-RELATED"/>
    <property type="match status" value="1"/>
</dbReference>
<dbReference type="Proteomes" id="UP001652660">
    <property type="component" value="Chromosome 8c"/>
</dbReference>
<reference evidence="2" key="1">
    <citation type="submission" date="2025-08" db="UniProtKB">
        <authorList>
            <consortium name="RefSeq"/>
        </authorList>
    </citation>
    <scope>IDENTIFICATION</scope>
    <source>
        <tissue evidence="2">Leaves</tissue>
    </source>
</reference>
<accession>A0ABM4VGR1</accession>